<dbReference type="AlphaFoldDB" id="A0A2A2GKC9"/>
<accession>A0A2A2GKC9</accession>
<organism evidence="1 2">
    <name type="scientific">Paracoccus salipaludis</name>
    <dbReference type="NCBI Taxonomy" id="2032623"/>
    <lineage>
        <taxon>Bacteria</taxon>
        <taxon>Pseudomonadati</taxon>
        <taxon>Pseudomonadota</taxon>
        <taxon>Alphaproteobacteria</taxon>
        <taxon>Rhodobacterales</taxon>
        <taxon>Paracoccaceae</taxon>
        <taxon>Paracoccus</taxon>
    </lineage>
</organism>
<dbReference type="Proteomes" id="UP000218023">
    <property type="component" value="Unassembled WGS sequence"/>
</dbReference>
<comment type="caution">
    <text evidence="1">The sequence shown here is derived from an EMBL/GenBank/DDBJ whole genome shotgun (WGS) entry which is preliminary data.</text>
</comment>
<evidence type="ECO:0000313" key="1">
    <source>
        <dbReference type="EMBL" id="PAU97202.1"/>
    </source>
</evidence>
<dbReference type="EMBL" id="NSJZ01000006">
    <property type="protein sequence ID" value="PAU97202.1"/>
    <property type="molecule type" value="Genomic_DNA"/>
</dbReference>
<protein>
    <submittedName>
        <fullName evidence="1">Uncharacterized protein</fullName>
    </submittedName>
</protein>
<gene>
    <name evidence="1" type="ORF">CK240_08935</name>
</gene>
<evidence type="ECO:0000313" key="2">
    <source>
        <dbReference type="Proteomes" id="UP000218023"/>
    </source>
</evidence>
<keyword evidence="2" id="KW-1185">Reference proteome</keyword>
<reference evidence="1 2" key="1">
    <citation type="submission" date="2017-09" db="EMBL/GenBank/DDBJ databases">
        <title>Paracoccus alkalisoli sp. nov., isolated from saline alkaline soil.</title>
        <authorList>
            <person name="Dong X."/>
            <person name="Zhang G."/>
        </authorList>
    </citation>
    <scope>NUCLEOTIDE SEQUENCE [LARGE SCALE GENOMIC DNA]</scope>
    <source>
        <strain evidence="1 2">WN007</strain>
    </source>
</reference>
<proteinExistence type="predicted"/>
<sequence>MDVIWRILQSVMRNPAASFDLGDLIMDALNQQHASDGRADWSPNGPPVSRNTAAAEVIGLLFHTCHQLDRTWRT</sequence>
<name>A0A2A2GKC9_9RHOB</name>